<evidence type="ECO:0000313" key="4">
    <source>
        <dbReference type="EMBL" id="HIU57371.1"/>
    </source>
</evidence>
<proteinExistence type="inferred from homology"/>
<dbReference type="PANTHER" id="PTHR33449">
    <property type="entry name" value="NUCLEOID-ASSOCIATED PROTEIN YBAB"/>
    <property type="match status" value="1"/>
</dbReference>
<comment type="function">
    <text evidence="2">Binds to DNA and alters its conformation. May be involved in regulation of gene expression, nucleoid organization and DNA protection.</text>
</comment>
<evidence type="ECO:0000256" key="3">
    <source>
        <dbReference type="SAM" id="MobiDB-lite"/>
    </source>
</evidence>
<evidence type="ECO:0000256" key="1">
    <source>
        <dbReference type="ARBA" id="ARBA00023125"/>
    </source>
</evidence>
<dbReference type="InterPro" id="IPR036894">
    <property type="entry name" value="YbaB-like_sf"/>
</dbReference>
<feature type="compositionally biased region" description="Basic and acidic residues" evidence="3">
    <location>
        <begin position="29"/>
        <end position="45"/>
    </location>
</feature>
<dbReference type="Gene3D" id="3.30.1310.10">
    <property type="entry name" value="Nucleoid-associated protein YbaB-like domain"/>
    <property type="match status" value="1"/>
</dbReference>
<organism evidence="4 5">
    <name type="scientific">Candidatus Ornithomonoglobus merdipullorum</name>
    <dbReference type="NCBI Taxonomy" id="2840895"/>
    <lineage>
        <taxon>Bacteria</taxon>
        <taxon>Bacillati</taxon>
        <taxon>Bacillota</taxon>
        <taxon>Clostridia</taxon>
        <taxon>Candidatus Ornithomonoglobus</taxon>
    </lineage>
</organism>
<protein>
    <recommendedName>
        <fullName evidence="2">Nucleoid-associated protein IAA61_06115</fullName>
    </recommendedName>
</protein>
<dbReference type="NCBIfam" id="TIGR00103">
    <property type="entry name" value="DNA_YbaB_EbfC"/>
    <property type="match status" value="1"/>
</dbReference>
<reference evidence="4" key="2">
    <citation type="journal article" date="2021" name="PeerJ">
        <title>Extensive microbial diversity within the chicken gut microbiome revealed by metagenomics and culture.</title>
        <authorList>
            <person name="Gilroy R."/>
            <person name="Ravi A."/>
            <person name="Getino M."/>
            <person name="Pursley I."/>
            <person name="Horton D.L."/>
            <person name="Alikhan N.F."/>
            <person name="Baker D."/>
            <person name="Gharbi K."/>
            <person name="Hall N."/>
            <person name="Watson M."/>
            <person name="Adriaenssens E.M."/>
            <person name="Foster-Nyarko E."/>
            <person name="Jarju S."/>
            <person name="Secka A."/>
            <person name="Antonio M."/>
            <person name="Oren A."/>
            <person name="Chaudhuri R.R."/>
            <person name="La Ragione R."/>
            <person name="Hildebrand F."/>
            <person name="Pallen M.J."/>
        </authorList>
    </citation>
    <scope>NUCLEOTIDE SEQUENCE</scope>
    <source>
        <strain evidence="4">USAMLcec3-3695</strain>
    </source>
</reference>
<dbReference type="EMBL" id="DVNB01000064">
    <property type="protein sequence ID" value="HIU57371.1"/>
    <property type="molecule type" value="Genomic_DNA"/>
</dbReference>
<dbReference type="SUPFAM" id="SSF82607">
    <property type="entry name" value="YbaB-like"/>
    <property type="match status" value="1"/>
</dbReference>
<dbReference type="GO" id="GO:0003677">
    <property type="term" value="F:DNA binding"/>
    <property type="evidence" value="ECO:0007669"/>
    <property type="project" value="UniProtKB-UniRule"/>
</dbReference>
<comment type="caution">
    <text evidence="4">The sequence shown here is derived from an EMBL/GenBank/DDBJ whole genome shotgun (WGS) entry which is preliminary data.</text>
</comment>
<name>A0A9D1MBV3_9FIRM</name>
<dbReference type="GO" id="GO:0005829">
    <property type="term" value="C:cytosol"/>
    <property type="evidence" value="ECO:0007669"/>
    <property type="project" value="TreeGrafter"/>
</dbReference>
<keyword evidence="1 2" id="KW-0238">DNA-binding</keyword>
<dbReference type="Proteomes" id="UP000824109">
    <property type="component" value="Unassembled WGS sequence"/>
</dbReference>
<comment type="subcellular location">
    <subcellularLocation>
        <location evidence="2">Cytoplasm</location>
        <location evidence="2">Nucleoid</location>
    </subcellularLocation>
</comment>
<keyword evidence="2" id="KW-0963">Cytoplasm</keyword>
<dbReference type="PANTHER" id="PTHR33449:SF1">
    <property type="entry name" value="NUCLEOID-ASSOCIATED PROTEIN YBAB"/>
    <property type="match status" value="1"/>
</dbReference>
<evidence type="ECO:0000256" key="2">
    <source>
        <dbReference type="HAMAP-Rule" id="MF_00274"/>
    </source>
</evidence>
<dbReference type="InterPro" id="IPR004401">
    <property type="entry name" value="YbaB/EbfC"/>
</dbReference>
<reference evidence="4" key="1">
    <citation type="submission" date="2020-10" db="EMBL/GenBank/DDBJ databases">
        <authorList>
            <person name="Gilroy R."/>
        </authorList>
    </citation>
    <scope>NUCLEOTIDE SEQUENCE</scope>
    <source>
        <strain evidence="4">USAMLcec3-3695</strain>
    </source>
</reference>
<gene>
    <name evidence="4" type="ORF">IAA61_06115</name>
</gene>
<evidence type="ECO:0000313" key="5">
    <source>
        <dbReference type="Proteomes" id="UP000824109"/>
    </source>
</evidence>
<dbReference type="HAMAP" id="MF_00274">
    <property type="entry name" value="DNA_YbaB_EbfC"/>
    <property type="match status" value="1"/>
</dbReference>
<accession>A0A9D1MBV3</accession>
<dbReference type="GO" id="GO:0043590">
    <property type="term" value="C:bacterial nucleoid"/>
    <property type="evidence" value="ECO:0007669"/>
    <property type="project" value="UniProtKB-UniRule"/>
</dbReference>
<sequence length="118" mass="12666">MGKYKGFSGSGMNQKQSNMNNVIKQAQKMQEEMERVQKETEEKTVEASSGGGAVNVVVSGKKEIVSLKIDPEAVDPEDVETLEDLITAAVNEGIKKADDMMAEKMGEVTGGISIPGLF</sequence>
<comment type="similarity">
    <text evidence="2">Belongs to the YbaB/EbfC family.</text>
</comment>
<dbReference type="AlphaFoldDB" id="A0A9D1MBV3"/>
<dbReference type="PIRSF" id="PIRSF004555">
    <property type="entry name" value="UCP004555"/>
    <property type="match status" value="1"/>
</dbReference>
<comment type="subunit">
    <text evidence="2">Homodimer.</text>
</comment>
<dbReference type="Pfam" id="PF02575">
    <property type="entry name" value="YbaB_DNA_bd"/>
    <property type="match status" value="1"/>
</dbReference>
<feature type="region of interest" description="Disordered" evidence="3">
    <location>
        <begin position="26"/>
        <end position="49"/>
    </location>
</feature>